<sequence length="151" mass="16831">MKFVTKAWQWRKIGTRGTGKMGRVAPNLRIASFAGNSKRQSFVCCTRTGKPHRLIVAARACGRKSFDSLLVKLAIDYYAHYSSLAFSLMLRPRRHSISLLIPINQVVLIIYYCITPDFDLAHVLRSSTSPTLNSGSGPWLAYGPAPRSAFI</sequence>
<keyword evidence="1" id="KW-1133">Transmembrane helix</keyword>
<dbReference type="Proteomes" id="UP000299102">
    <property type="component" value="Unassembled WGS sequence"/>
</dbReference>
<dbReference type="EMBL" id="BGZK01000555">
    <property type="protein sequence ID" value="GBP49983.1"/>
    <property type="molecule type" value="Genomic_DNA"/>
</dbReference>
<evidence type="ECO:0000256" key="1">
    <source>
        <dbReference type="SAM" id="Phobius"/>
    </source>
</evidence>
<proteinExistence type="predicted"/>
<keyword evidence="1" id="KW-0472">Membrane</keyword>
<organism evidence="2 3">
    <name type="scientific">Eumeta variegata</name>
    <name type="common">Bagworm moth</name>
    <name type="synonym">Eumeta japonica</name>
    <dbReference type="NCBI Taxonomy" id="151549"/>
    <lineage>
        <taxon>Eukaryota</taxon>
        <taxon>Metazoa</taxon>
        <taxon>Ecdysozoa</taxon>
        <taxon>Arthropoda</taxon>
        <taxon>Hexapoda</taxon>
        <taxon>Insecta</taxon>
        <taxon>Pterygota</taxon>
        <taxon>Neoptera</taxon>
        <taxon>Endopterygota</taxon>
        <taxon>Lepidoptera</taxon>
        <taxon>Glossata</taxon>
        <taxon>Ditrysia</taxon>
        <taxon>Tineoidea</taxon>
        <taxon>Psychidae</taxon>
        <taxon>Oiketicinae</taxon>
        <taxon>Eumeta</taxon>
    </lineage>
</organism>
<evidence type="ECO:0000313" key="2">
    <source>
        <dbReference type="EMBL" id="GBP49983.1"/>
    </source>
</evidence>
<protein>
    <submittedName>
        <fullName evidence="2">Uncharacterized protein</fullName>
    </submittedName>
</protein>
<keyword evidence="1" id="KW-0812">Transmembrane</keyword>
<keyword evidence="3" id="KW-1185">Reference proteome</keyword>
<evidence type="ECO:0000313" key="3">
    <source>
        <dbReference type="Proteomes" id="UP000299102"/>
    </source>
</evidence>
<reference evidence="2 3" key="1">
    <citation type="journal article" date="2019" name="Commun. Biol.">
        <title>The bagworm genome reveals a unique fibroin gene that provides high tensile strength.</title>
        <authorList>
            <person name="Kono N."/>
            <person name="Nakamura H."/>
            <person name="Ohtoshi R."/>
            <person name="Tomita M."/>
            <person name="Numata K."/>
            <person name="Arakawa K."/>
        </authorList>
    </citation>
    <scope>NUCLEOTIDE SEQUENCE [LARGE SCALE GENOMIC DNA]</scope>
</reference>
<gene>
    <name evidence="2" type="ORF">EVAR_37068_1</name>
</gene>
<comment type="caution">
    <text evidence="2">The sequence shown here is derived from an EMBL/GenBank/DDBJ whole genome shotgun (WGS) entry which is preliminary data.</text>
</comment>
<accession>A0A4C1WFX5</accession>
<feature type="transmembrane region" description="Helical" evidence="1">
    <location>
        <begin position="97"/>
        <end position="114"/>
    </location>
</feature>
<name>A0A4C1WFX5_EUMVA</name>
<dbReference type="AlphaFoldDB" id="A0A4C1WFX5"/>